<feature type="domain" description="AntA/AntB antirepressor" evidence="1">
    <location>
        <begin position="24"/>
        <end position="66"/>
    </location>
</feature>
<evidence type="ECO:0000313" key="3">
    <source>
        <dbReference type="Proteomes" id="UP000245838"/>
    </source>
</evidence>
<reference evidence="2 3" key="1">
    <citation type="submission" date="2015-05" db="EMBL/GenBank/DDBJ databases">
        <authorList>
            <person name="Goodhead I."/>
        </authorList>
    </citation>
    <scope>NUCLEOTIDE SEQUENCE [LARGE SCALE GENOMIC DNA]</scope>
    <source>
        <strain evidence="3">morsitans</strain>
    </source>
</reference>
<accession>A0A193QIU3</accession>
<dbReference type="AlphaFoldDB" id="A0A193QIU3"/>
<dbReference type="Proteomes" id="UP000245838">
    <property type="component" value="Chromosome sggmmb4_Chromosome"/>
</dbReference>
<organism evidence="2 3">
    <name type="scientific">Sodalis glossinidius (strain morsitans)</name>
    <dbReference type="NCBI Taxonomy" id="343509"/>
    <lineage>
        <taxon>Bacteria</taxon>
        <taxon>Pseudomonadati</taxon>
        <taxon>Pseudomonadota</taxon>
        <taxon>Gammaproteobacteria</taxon>
        <taxon>Enterobacterales</taxon>
        <taxon>Bruguierivoracaceae</taxon>
        <taxon>Sodalis</taxon>
    </lineage>
</organism>
<dbReference type="RefSeq" id="WP_050747561.1">
    <property type="nucleotide sequence ID" value="NC_007712.1"/>
</dbReference>
<protein>
    <submittedName>
        <fullName evidence="2">AntA/AntB antirepressor</fullName>
    </submittedName>
</protein>
<dbReference type="Pfam" id="PF08346">
    <property type="entry name" value="AntA"/>
    <property type="match status" value="1"/>
</dbReference>
<evidence type="ECO:0000259" key="1">
    <source>
        <dbReference type="Pfam" id="PF08346"/>
    </source>
</evidence>
<dbReference type="EMBL" id="LN854557">
    <property type="protein sequence ID" value="CRL45102.1"/>
    <property type="molecule type" value="Genomic_DNA"/>
</dbReference>
<dbReference type="InterPro" id="IPR013557">
    <property type="entry name" value="AntA/B_antirep"/>
</dbReference>
<dbReference type="BioCyc" id="SGLO343509:SGP1_RS10155-MONOMER"/>
<name>A0A193QIU3_SODGM</name>
<evidence type="ECO:0000313" key="2">
    <source>
        <dbReference type="EMBL" id="CRL45102.1"/>
    </source>
</evidence>
<proteinExistence type="predicted"/>
<gene>
    <name evidence="2" type="ORF">SGGMMB4_02635</name>
</gene>
<dbReference type="OrthoDB" id="79831at2"/>
<sequence>MSKENQLIAIETNSINGEAVQTANARDLHAFLKIGKDFTNWIKERIKQYGFVENVDYVIVDNLISPKSASAKSRELCSFLVYEVSERVAYAAD</sequence>